<dbReference type="Gene3D" id="3.40.50.1980">
    <property type="entry name" value="Nitrogenase molybdenum iron protein domain"/>
    <property type="match status" value="2"/>
</dbReference>
<dbReference type="InterPro" id="IPR002491">
    <property type="entry name" value="ABC_transptr_periplasmic_BD"/>
</dbReference>
<proteinExistence type="predicted"/>
<sequence length="280" mass="29830">MIRLLTLVAALSAPLWLQAQERVVIAGGSLTEVVYALGAGDEVIAVDQTTSYPPQTQSLPQIGYWKQLSSEGILALKPTLFLTWSDAEPGYVLSQLPKLGVKVVALPRTPATVSQLSDNIRQVATVLNRQAAGDALIADIEKTLITVKENVDRHAKKTNVLFLLNIDNAEPQVAGRQSIADGIMAMAGGVNVAAHVQYKKYSGEGIISSNPDVIVVTQQSLSVAGGMAKLGEIPGVQQTPAWKNQRIVAIDRAIILGMGPRVGLAVEQLYQGFYPANGDN</sequence>
<feature type="signal peptide" evidence="1">
    <location>
        <begin position="1"/>
        <end position="19"/>
    </location>
</feature>
<name>A0AAV5N1H4_9GAMM</name>
<dbReference type="Proteomes" id="UP001058124">
    <property type="component" value="Unassembled WGS sequence"/>
</dbReference>
<accession>A0AAV5N1H4</accession>
<reference evidence="3" key="1">
    <citation type="submission" date="2022-06" db="EMBL/GenBank/DDBJ databases">
        <title>Draft genome sequences of Leminorella grimontii str. JCM5902.</title>
        <authorList>
            <person name="Wakabayashi Y."/>
            <person name="Kojima K."/>
        </authorList>
    </citation>
    <scope>NUCLEOTIDE SEQUENCE</scope>
    <source>
        <strain evidence="3">JCM 5902</strain>
    </source>
</reference>
<evidence type="ECO:0000256" key="1">
    <source>
        <dbReference type="SAM" id="SignalP"/>
    </source>
</evidence>
<gene>
    <name evidence="3" type="primary">shuT</name>
    <name evidence="3" type="ORF">SOASR030_07130</name>
</gene>
<feature type="chain" id="PRO_5043921480" evidence="1">
    <location>
        <begin position="20"/>
        <end position="280"/>
    </location>
</feature>
<keyword evidence="1" id="KW-0732">Signal</keyword>
<protein>
    <submittedName>
        <fullName evidence="3">Hemin ABC transporter substrate-binding protein</fullName>
    </submittedName>
</protein>
<dbReference type="RefSeq" id="WP_027273147.1">
    <property type="nucleotide sequence ID" value="NZ_BRLH01000001.1"/>
</dbReference>
<dbReference type="SUPFAM" id="SSF53807">
    <property type="entry name" value="Helical backbone' metal receptor"/>
    <property type="match status" value="1"/>
</dbReference>
<organism evidence="3 4">
    <name type="scientific">Leminorella grimontii</name>
    <dbReference type="NCBI Taxonomy" id="82981"/>
    <lineage>
        <taxon>Bacteria</taxon>
        <taxon>Pseudomonadati</taxon>
        <taxon>Pseudomonadota</taxon>
        <taxon>Gammaproteobacteria</taxon>
        <taxon>Enterobacterales</taxon>
        <taxon>Budviciaceae</taxon>
        <taxon>Leminorella</taxon>
    </lineage>
</organism>
<keyword evidence="4" id="KW-1185">Reference proteome</keyword>
<dbReference type="PROSITE" id="PS50983">
    <property type="entry name" value="FE_B12_PBP"/>
    <property type="match status" value="1"/>
</dbReference>
<dbReference type="Pfam" id="PF01497">
    <property type="entry name" value="Peripla_BP_2"/>
    <property type="match status" value="1"/>
</dbReference>
<dbReference type="PANTHER" id="PTHR30535:SF4">
    <property type="entry name" value="HEMIN-BINDING PERIPLASMIC PROTEIN HMUT"/>
    <property type="match status" value="1"/>
</dbReference>
<dbReference type="InterPro" id="IPR050902">
    <property type="entry name" value="ABC_Transporter_SBP"/>
</dbReference>
<feature type="domain" description="Fe/B12 periplasmic-binding" evidence="2">
    <location>
        <begin position="22"/>
        <end position="277"/>
    </location>
</feature>
<comment type="caution">
    <text evidence="3">The sequence shown here is derived from an EMBL/GenBank/DDBJ whole genome shotgun (WGS) entry which is preliminary data.</text>
</comment>
<evidence type="ECO:0000313" key="3">
    <source>
        <dbReference type="EMBL" id="GKX54601.1"/>
    </source>
</evidence>
<evidence type="ECO:0000259" key="2">
    <source>
        <dbReference type="PROSITE" id="PS50983"/>
    </source>
</evidence>
<evidence type="ECO:0000313" key="4">
    <source>
        <dbReference type="Proteomes" id="UP001058124"/>
    </source>
</evidence>
<dbReference type="PANTHER" id="PTHR30535">
    <property type="entry name" value="VITAMIN B12-BINDING PROTEIN"/>
    <property type="match status" value="1"/>
</dbReference>
<dbReference type="AlphaFoldDB" id="A0AAV5N1H4"/>
<dbReference type="EMBL" id="BRLH01000001">
    <property type="protein sequence ID" value="GKX54601.1"/>
    <property type="molecule type" value="Genomic_DNA"/>
</dbReference>